<evidence type="ECO:0000256" key="4">
    <source>
        <dbReference type="ARBA" id="ARBA00023180"/>
    </source>
</evidence>
<dbReference type="Proteomes" id="UP001164746">
    <property type="component" value="Chromosome 5"/>
</dbReference>
<gene>
    <name evidence="8" type="ORF">MAR_021429</name>
</gene>
<keyword evidence="3" id="KW-1015">Disulfide bond</keyword>
<keyword evidence="5" id="KW-0393">Immunoglobulin domain</keyword>
<sequence length="575" mass="62995">VNTDTGRETPSVENRLLVTLLKLPTAVQSETSESRAGFRTEHIHQSSVVDIIGAEAQVVTLSPTSPAVSEYSPLTFTCETQSTKTEHVIWSKLGEFHSNFAIGTIVINGDNDCSPPFPSLAPNSTLYSYACPATNRLTLTLKNVTRTENGNTWKCQVEVDGKTEHSEIATITVQVGITGVTLYPATDPLNVIENTETILQCRTSGGLPAASVKWFIQRTGHVQNFTLHSTNTYQEEDNLNVTLSTLNFTPLKSDHSGQIFCSANNVGMEKNSAKLSITNVRKVRGETFVYQCLYTPGNPPTVDFEWMRSGTNVSWIKQKTHNLTIPNVQRSDEANYTCKVSSVLQPTLSSVTIIQHDTATFHLDVLYGAENLILHLNNVSHESVEIEEHSSNHFRCLLESDPGAEMSLTKDSSARRPSGVEVQLNFTARQYGNATLVYKVVAYPVPKHSQFVWKRCSNGSSCDLLPDDINKFEINTEGLTSTLTILDVQIEDYRLYQLSVSNGVGDTLVEWLHLRPIDHTESSSSAGPVVGGAIGGTFGALVAIVVVVVILRRKRALKCMDSSAEKIDDSAGQSV</sequence>
<dbReference type="Pfam" id="PF13927">
    <property type="entry name" value="Ig_3"/>
    <property type="match status" value="1"/>
</dbReference>
<dbReference type="InterPro" id="IPR013783">
    <property type="entry name" value="Ig-like_fold"/>
</dbReference>
<accession>A0ABY7E865</accession>
<dbReference type="Pfam" id="PF08205">
    <property type="entry name" value="C2-set_2"/>
    <property type="match status" value="1"/>
</dbReference>
<evidence type="ECO:0000256" key="3">
    <source>
        <dbReference type="ARBA" id="ARBA00023157"/>
    </source>
</evidence>
<dbReference type="Gene3D" id="2.60.40.10">
    <property type="entry name" value="Immunoglobulins"/>
    <property type="match status" value="4"/>
</dbReference>
<protein>
    <recommendedName>
        <fullName evidence="7">Immunoglobulin domain-containing protein</fullName>
    </recommendedName>
</protein>
<feature type="domain" description="Immunoglobulin" evidence="7">
    <location>
        <begin position="63"/>
        <end position="174"/>
    </location>
</feature>
<feature type="non-terminal residue" evidence="8">
    <location>
        <position position="1"/>
    </location>
</feature>
<proteinExistence type="predicted"/>
<dbReference type="InterPro" id="IPR013162">
    <property type="entry name" value="CD80_C2-set"/>
</dbReference>
<feature type="domain" description="Immunoglobulin" evidence="7">
    <location>
        <begin position="381"/>
        <end position="512"/>
    </location>
</feature>
<feature type="transmembrane region" description="Helical" evidence="6">
    <location>
        <begin position="529"/>
        <end position="551"/>
    </location>
</feature>
<dbReference type="SMART" id="SM00409">
    <property type="entry name" value="IG"/>
    <property type="match status" value="4"/>
</dbReference>
<evidence type="ECO:0000256" key="1">
    <source>
        <dbReference type="ARBA" id="ARBA00004479"/>
    </source>
</evidence>
<keyword evidence="2 6" id="KW-0472">Membrane</keyword>
<evidence type="ECO:0000313" key="8">
    <source>
        <dbReference type="EMBL" id="WAR06060.1"/>
    </source>
</evidence>
<evidence type="ECO:0000256" key="6">
    <source>
        <dbReference type="SAM" id="Phobius"/>
    </source>
</evidence>
<organism evidence="8 9">
    <name type="scientific">Mya arenaria</name>
    <name type="common">Soft-shell clam</name>
    <dbReference type="NCBI Taxonomy" id="6604"/>
    <lineage>
        <taxon>Eukaryota</taxon>
        <taxon>Metazoa</taxon>
        <taxon>Spiralia</taxon>
        <taxon>Lophotrochozoa</taxon>
        <taxon>Mollusca</taxon>
        <taxon>Bivalvia</taxon>
        <taxon>Autobranchia</taxon>
        <taxon>Heteroconchia</taxon>
        <taxon>Euheterodonta</taxon>
        <taxon>Imparidentia</taxon>
        <taxon>Neoheterodontei</taxon>
        <taxon>Myida</taxon>
        <taxon>Myoidea</taxon>
        <taxon>Myidae</taxon>
        <taxon>Mya</taxon>
    </lineage>
</organism>
<feature type="domain" description="Immunoglobulin" evidence="7">
    <location>
        <begin position="280"/>
        <end position="366"/>
    </location>
</feature>
<dbReference type="InterPro" id="IPR051275">
    <property type="entry name" value="Cell_adhesion_signaling"/>
</dbReference>
<dbReference type="InterPro" id="IPR003599">
    <property type="entry name" value="Ig_sub"/>
</dbReference>
<evidence type="ECO:0000256" key="2">
    <source>
        <dbReference type="ARBA" id="ARBA00023136"/>
    </source>
</evidence>
<dbReference type="PANTHER" id="PTHR11640">
    <property type="entry name" value="NEPHRIN"/>
    <property type="match status" value="1"/>
</dbReference>
<dbReference type="PANTHER" id="PTHR11640:SF31">
    <property type="entry name" value="IRREGULAR CHIASM C-ROUGHEST PROTEIN-RELATED"/>
    <property type="match status" value="1"/>
</dbReference>
<keyword evidence="6" id="KW-1133">Transmembrane helix</keyword>
<evidence type="ECO:0000259" key="7">
    <source>
        <dbReference type="SMART" id="SM00409"/>
    </source>
</evidence>
<dbReference type="InterPro" id="IPR036179">
    <property type="entry name" value="Ig-like_dom_sf"/>
</dbReference>
<evidence type="ECO:0000256" key="5">
    <source>
        <dbReference type="ARBA" id="ARBA00023319"/>
    </source>
</evidence>
<comment type="subcellular location">
    <subcellularLocation>
        <location evidence="1">Membrane</location>
        <topology evidence="1">Single-pass type I membrane protein</topology>
    </subcellularLocation>
</comment>
<keyword evidence="9" id="KW-1185">Reference proteome</keyword>
<reference evidence="8" key="1">
    <citation type="submission" date="2022-11" db="EMBL/GenBank/DDBJ databases">
        <title>Centuries of genome instability and evolution in soft-shell clam transmissible cancer (bioRxiv).</title>
        <authorList>
            <person name="Hart S.F.M."/>
            <person name="Yonemitsu M.A."/>
            <person name="Giersch R.M."/>
            <person name="Beal B.F."/>
            <person name="Arriagada G."/>
            <person name="Davis B.W."/>
            <person name="Ostrander E.A."/>
            <person name="Goff S.P."/>
            <person name="Metzger M.J."/>
        </authorList>
    </citation>
    <scope>NUCLEOTIDE SEQUENCE</scope>
    <source>
        <strain evidence="8">MELC-2E11</strain>
        <tissue evidence="8">Siphon/mantle</tissue>
    </source>
</reference>
<name>A0ABY7E865_MYAAR</name>
<dbReference type="EMBL" id="CP111016">
    <property type="protein sequence ID" value="WAR06060.1"/>
    <property type="molecule type" value="Genomic_DNA"/>
</dbReference>
<feature type="domain" description="Immunoglobulin" evidence="7">
    <location>
        <begin position="186"/>
        <end position="278"/>
    </location>
</feature>
<evidence type="ECO:0000313" key="9">
    <source>
        <dbReference type="Proteomes" id="UP001164746"/>
    </source>
</evidence>
<keyword evidence="4" id="KW-0325">Glycoprotein</keyword>
<keyword evidence="6" id="KW-0812">Transmembrane</keyword>
<dbReference type="SUPFAM" id="SSF48726">
    <property type="entry name" value="Immunoglobulin"/>
    <property type="match status" value="4"/>
</dbReference>